<dbReference type="EMBL" id="BDDD01003599">
    <property type="protein sequence ID" value="GAV85520.1"/>
    <property type="molecule type" value="Genomic_DNA"/>
</dbReference>
<feature type="domain" description="TTF-type" evidence="1">
    <location>
        <begin position="1"/>
        <end position="86"/>
    </location>
</feature>
<dbReference type="PANTHER" id="PTHR11697">
    <property type="entry name" value="GENERAL TRANSCRIPTION FACTOR 2-RELATED ZINC FINGER PROTEIN"/>
    <property type="match status" value="1"/>
</dbReference>
<dbReference type="InterPro" id="IPR008906">
    <property type="entry name" value="HATC_C_dom"/>
</dbReference>
<evidence type="ECO:0000313" key="2">
    <source>
        <dbReference type="EMBL" id="GAV85520.1"/>
    </source>
</evidence>
<feature type="non-terminal residue" evidence="2">
    <location>
        <position position="703"/>
    </location>
</feature>
<name>A0A1Q3CZ61_CEPFO</name>
<protein>
    <submittedName>
        <fullName evidence="2">Dimer_Tnp_hAT domain-containing protein/DUF4371 domain-containing protein</fullName>
    </submittedName>
</protein>
<organism evidence="2 3">
    <name type="scientific">Cephalotus follicularis</name>
    <name type="common">Albany pitcher plant</name>
    <dbReference type="NCBI Taxonomy" id="3775"/>
    <lineage>
        <taxon>Eukaryota</taxon>
        <taxon>Viridiplantae</taxon>
        <taxon>Streptophyta</taxon>
        <taxon>Embryophyta</taxon>
        <taxon>Tracheophyta</taxon>
        <taxon>Spermatophyta</taxon>
        <taxon>Magnoliopsida</taxon>
        <taxon>eudicotyledons</taxon>
        <taxon>Gunneridae</taxon>
        <taxon>Pentapetalae</taxon>
        <taxon>rosids</taxon>
        <taxon>fabids</taxon>
        <taxon>Oxalidales</taxon>
        <taxon>Cephalotaceae</taxon>
        <taxon>Cephalotus</taxon>
    </lineage>
</organism>
<dbReference type="PANTHER" id="PTHR11697:SF230">
    <property type="entry name" value="ZINC FINGER, MYM DOMAIN CONTAINING 1"/>
    <property type="match status" value="1"/>
</dbReference>
<dbReference type="InterPro" id="IPR006580">
    <property type="entry name" value="Znf_TTF"/>
</dbReference>
<sequence length="703" mass="80839">WLEYFPSKDAAYCFPCYLFTNKTSERPRVNAFVVEGFRTWRKVNSGKDCAFLIHVGKSPSSTHNVAIKCCEDLKNQSRHIDTIIDKQIVQEIVNNLTRPVPKHPRPRIAVPVDAIRWLAFQACSFRGHDERHDEQNQGNFLKLLKLLASYNEKVVEVVLNNAPKNAKYTSPPIQKDILHVISSNVRSVIRGEIGDAKFCLLVDKAREESKREQMSLVLRFVNKEGFVLERFFNLVHVKDTSASTLKEEIFATLSYHNLSIQNIRGQGYDGASNMRGEWNGLQSLTLNDCPYAYYVHCLAHRLQLALVSTSREVISVHHFFFLAFIINIVGASYKWNDELHAAQVAEIERLISIDELDTSSGVNQIGTLQRSGDTRWSSHFRSVSSFLRLYNPTCTVLGKIVEDGSTYSQRGESCVAYDLLTSFEFVFILHLLKEIMEITDMLCQALQKSQDIVNAMHLVVGTKTLIQNLRENGWEKLLEITRKFCNKHDIEIPEMSAQFTMSRALNLARSHRQQAHVTVEHHFQVDVFIATIDSQLQELNIRFNEHAMELIILSSALNQKDGYRSFDCDKICNLVEKFYPLDFTEQEKILLKCQLQHYQFDVINHPDMQNLCTIVGLCRKLVETGKSKIYYLIDKLLRLVLTLPVSTATTERVFLAMKIIKTRLRSKMEDDFLTNCLVVYIEQAIAEKISVDKIIDDFYDMNK</sequence>
<dbReference type="STRING" id="3775.A0A1Q3CZ61"/>
<keyword evidence="3" id="KW-1185">Reference proteome</keyword>
<dbReference type="InterPro" id="IPR025398">
    <property type="entry name" value="DUF4371"/>
</dbReference>
<dbReference type="SMART" id="SM00597">
    <property type="entry name" value="ZnF_TTF"/>
    <property type="match status" value="1"/>
</dbReference>
<evidence type="ECO:0000313" key="3">
    <source>
        <dbReference type="Proteomes" id="UP000187406"/>
    </source>
</evidence>
<dbReference type="Proteomes" id="UP000187406">
    <property type="component" value="Unassembled WGS sequence"/>
</dbReference>
<evidence type="ECO:0000259" key="1">
    <source>
        <dbReference type="SMART" id="SM00597"/>
    </source>
</evidence>
<feature type="non-terminal residue" evidence="2">
    <location>
        <position position="1"/>
    </location>
</feature>
<dbReference type="GO" id="GO:0046983">
    <property type="term" value="F:protein dimerization activity"/>
    <property type="evidence" value="ECO:0007669"/>
    <property type="project" value="InterPro"/>
</dbReference>
<comment type="caution">
    <text evidence="2">The sequence shown here is derived from an EMBL/GenBank/DDBJ whole genome shotgun (WGS) entry which is preliminary data.</text>
</comment>
<dbReference type="InterPro" id="IPR055298">
    <property type="entry name" value="AtLOH3-like"/>
</dbReference>
<dbReference type="Pfam" id="PF05699">
    <property type="entry name" value="Dimer_Tnp_hAT"/>
    <property type="match status" value="1"/>
</dbReference>
<accession>A0A1Q3CZ61</accession>
<proteinExistence type="predicted"/>
<dbReference type="AlphaFoldDB" id="A0A1Q3CZ61"/>
<dbReference type="Pfam" id="PF14291">
    <property type="entry name" value="DUF4371"/>
    <property type="match status" value="1"/>
</dbReference>
<dbReference type="InParanoid" id="A0A1Q3CZ61"/>
<gene>
    <name evidence="2" type="ORF">CFOL_v3_28956</name>
</gene>
<dbReference type="InterPro" id="IPR012337">
    <property type="entry name" value="RNaseH-like_sf"/>
</dbReference>
<dbReference type="OrthoDB" id="118159at2759"/>
<reference evidence="3" key="1">
    <citation type="submission" date="2016-04" db="EMBL/GenBank/DDBJ databases">
        <title>Cephalotus genome sequencing.</title>
        <authorList>
            <person name="Fukushima K."/>
            <person name="Hasebe M."/>
            <person name="Fang X."/>
        </authorList>
    </citation>
    <scope>NUCLEOTIDE SEQUENCE [LARGE SCALE GENOMIC DNA]</scope>
    <source>
        <strain evidence="3">cv. St1</strain>
    </source>
</reference>
<dbReference type="SUPFAM" id="SSF53098">
    <property type="entry name" value="Ribonuclease H-like"/>
    <property type="match status" value="1"/>
</dbReference>